<dbReference type="GO" id="GO:0005385">
    <property type="term" value="F:zinc ion transmembrane transporter activity"/>
    <property type="evidence" value="ECO:0007669"/>
    <property type="project" value="TreeGrafter"/>
</dbReference>
<accession>A0A9W8I6G6</accession>
<dbReference type="AlphaFoldDB" id="A0A9W8I6G6"/>
<feature type="transmembrane region" description="Helical" evidence="6">
    <location>
        <begin position="48"/>
        <end position="69"/>
    </location>
</feature>
<sequence>MASSTSQAWLYAMTSALASAIGGAMIYLDPLLHALGMSRQVNLLDSHAVLSAVLSGASGAMAYTSISVLTRESTEYLSRATKFPAISQYPGAAAALLFIIGSCLNLALERVSSLITPNDSPIKHVCASHPPSPSSSHSPPQEASSSRQQGGQAGSSQIIHIDDSSSISNTSSVDGAGLKNTQCSNKMADHHANERLPLLSSCSTDGNAHSCHCEYACTDPKCLTMEHCHITPLYPHVHAHGHEHHEAEAEHRHTHAIGNSKHCGHPHHSADEPAVQLGGPGSRSTSQVSTHHQQLLLRVGLQTAVAIGLHKLPEGLVIFLSRQASPKLGLSVAASLFFHNLPEGMMLALPLFLATQRRHLAFISAALMGALPPAVGAALGMLVLSDVERKDAKLAAIFGTAFGITSGMMCMVAFNGMLPTARIYDKSGNVVAWFFALGVAFMLFANTLFA</sequence>
<feature type="transmembrane region" description="Helical" evidence="6">
    <location>
        <begin position="359"/>
        <end position="384"/>
    </location>
</feature>
<protein>
    <submittedName>
        <fullName evidence="7">Zinc transporter</fullName>
    </submittedName>
</protein>
<name>A0A9W8I6G6_9FUNG</name>
<dbReference type="PANTHER" id="PTHR11040:SF210">
    <property type="entry name" value="ZINC-REGULATED TRANSPORTER 3"/>
    <property type="match status" value="1"/>
</dbReference>
<dbReference type="Proteomes" id="UP001139887">
    <property type="component" value="Unassembled WGS sequence"/>
</dbReference>
<feature type="compositionally biased region" description="Low complexity" evidence="5">
    <location>
        <begin position="134"/>
        <end position="173"/>
    </location>
</feature>
<feature type="region of interest" description="Disordered" evidence="5">
    <location>
        <begin position="122"/>
        <end position="173"/>
    </location>
</feature>
<dbReference type="EMBL" id="JANBUW010001253">
    <property type="protein sequence ID" value="KAJ2843907.1"/>
    <property type="molecule type" value="Genomic_DNA"/>
</dbReference>
<keyword evidence="3 6" id="KW-1133">Transmembrane helix</keyword>
<feature type="region of interest" description="Disordered" evidence="5">
    <location>
        <begin position="241"/>
        <end position="288"/>
    </location>
</feature>
<dbReference type="GO" id="GO:0016020">
    <property type="term" value="C:membrane"/>
    <property type="evidence" value="ECO:0007669"/>
    <property type="project" value="UniProtKB-SubCell"/>
</dbReference>
<feature type="transmembrane region" description="Helical" evidence="6">
    <location>
        <begin position="6"/>
        <end position="28"/>
    </location>
</feature>
<keyword evidence="4 6" id="KW-0472">Membrane</keyword>
<proteinExistence type="predicted"/>
<evidence type="ECO:0000256" key="6">
    <source>
        <dbReference type="SAM" id="Phobius"/>
    </source>
</evidence>
<evidence type="ECO:0000313" key="7">
    <source>
        <dbReference type="EMBL" id="KAJ2843907.1"/>
    </source>
</evidence>
<dbReference type="InterPro" id="IPR003689">
    <property type="entry name" value="ZIP"/>
</dbReference>
<gene>
    <name evidence="7" type="primary">ZRT3</name>
    <name evidence="7" type="ORF">IWW36_005382</name>
</gene>
<evidence type="ECO:0000256" key="1">
    <source>
        <dbReference type="ARBA" id="ARBA00004141"/>
    </source>
</evidence>
<keyword evidence="8" id="KW-1185">Reference proteome</keyword>
<feature type="transmembrane region" description="Helical" evidence="6">
    <location>
        <begin position="89"/>
        <end position="108"/>
    </location>
</feature>
<evidence type="ECO:0000256" key="4">
    <source>
        <dbReference type="ARBA" id="ARBA00023136"/>
    </source>
</evidence>
<evidence type="ECO:0000256" key="5">
    <source>
        <dbReference type="SAM" id="MobiDB-lite"/>
    </source>
</evidence>
<reference evidence="7" key="1">
    <citation type="submission" date="2022-07" db="EMBL/GenBank/DDBJ databases">
        <title>Phylogenomic reconstructions and comparative analyses of Kickxellomycotina fungi.</title>
        <authorList>
            <person name="Reynolds N.K."/>
            <person name="Stajich J.E."/>
            <person name="Barry K."/>
            <person name="Grigoriev I.V."/>
            <person name="Crous P."/>
            <person name="Smith M.E."/>
        </authorList>
    </citation>
    <scope>NUCLEOTIDE SEQUENCE</scope>
    <source>
        <strain evidence="7">NRRL 1566</strain>
    </source>
</reference>
<dbReference type="OrthoDB" id="262547at2759"/>
<feature type="transmembrane region" description="Helical" evidence="6">
    <location>
        <begin position="430"/>
        <end position="449"/>
    </location>
</feature>
<organism evidence="7 8">
    <name type="scientific">Coemansia brasiliensis</name>
    <dbReference type="NCBI Taxonomy" id="2650707"/>
    <lineage>
        <taxon>Eukaryota</taxon>
        <taxon>Fungi</taxon>
        <taxon>Fungi incertae sedis</taxon>
        <taxon>Zoopagomycota</taxon>
        <taxon>Kickxellomycotina</taxon>
        <taxon>Kickxellomycetes</taxon>
        <taxon>Kickxellales</taxon>
        <taxon>Kickxellaceae</taxon>
        <taxon>Coemansia</taxon>
    </lineage>
</organism>
<comment type="subcellular location">
    <subcellularLocation>
        <location evidence="1">Membrane</location>
        <topology evidence="1">Multi-pass membrane protein</topology>
    </subcellularLocation>
</comment>
<comment type="caution">
    <text evidence="7">The sequence shown here is derived from an EMBL/GenBank/DDBJ whole genome shotgun (WGS) entry which is preliminary data.</text>
</comment>
<keyword evidence="2 6" id="KW-0812">Transmembrane</keyword>
<dbReference type="PANTHER" id="PTHR11040">
    <property type="entry name" value="ZINC/IRON TRANSPORTER"/>
    <property type="match status" value="1"/>
</dbReference>
<evidence type="ECO:0000256" key="2">
    <source>
        <dbReference type="ARBA" id="ARBA00022692"/>
    </source>
</evidence>
<evidence type="ECO:0000256" key="3">
    <source>
        <dbReference type="ARBA" id="ARBA00022989"/>
    </source>
</evidence>
<dbReference type="Pfam" id="PF02535">
    <property type="entry name" value="Zip"/>
    <property type="match status" value="1"/>
</dbReference>
<evidence type="ECO:0000313" key="8">
    <source>
        <dbReference type="Proteomes" id="UP001139887"/>
    </source>
</evidence>
<feature type="transmembrane region" description="Helical" evidence="6">
    <location>
        <begin position="396"/>
        <end position="418"/>
    </location>
</feature>